<comment type="caution">
    <text evidence="2">The sequence shown here is derived from an EMBL/GenBank/DDBJ whole genome shotgun (WGS) entry which is preliminary data.</text>
</comment>
<proteinExistence type="predicted"/>
<accession>A0A392T2A6</accession>
<organism evidence="2 3">
    <name type="scientific">Trifolium medium</name>
    <dbReference type="NCBI Taxonomy" id="97028"/>
    <lineage>
        <taxon>Eukaryota</taxon>
        <taxon>Viridiplantae</taxon>
        <taxon>Streptophyta</taxon>
        <taxon>Embryophyta</taxon>
        <taxon>Tracheophyta</taxon>
        <taxon>Spermatophyta</taxon>
        <taxon>Magnoliopsida</taxon>
        <taxon>eudicotyledons</taxon>
        <taxon>Gunneridae</taxon>
        <taxon>Pentapetalae</taxon>
        <taxon>rosids</taxon>
        <taxon>fabids</taxon>
        <taxon>Fabales</taxon>
        <taxon>Fabaceae</taxon>
        <taxon>Papilionoideae</taxon>
        <taxon>50 kb inversion clade</taxon>
        <taxon>NPAAA clade</taxon>
        <taxon>Hologalegina</taxon>
        <taxon>IRL clade</taxon>
        <taxon>Trifolieae</taxon>
        <taxon>Trifolium</taxon>
    </lineage>
</organism>
<evidence type="ECO:0000313" key="2">
    <source>
        <dbReference type="EMBL" id="MCI54296.1"/>
    </source>
</evidence>
<keyword evidence="3" id="KW-1185">Reference proteome</keyword>
<feature type="non-terminal residue" evidence="2">
    <location>
        <position position="1"/>
    </location>
</feature>
<feature type="region of interest" description="Disordered" evidence="1">
    <location>
        <begin position="1"/>
        <end position="29"/>
    </location>
</feature>
<dbReference type="Proteomes" id="UP000265520">
    <property type="component" value="Unassembled WGS sequence"/>
</dbReference>
<protein>
    <submittedName>
        <fullName evidence="2">SAP1 protein</fullName>
    </submittedName>
</protein>
<evidence type="ECO:0000313" key="3">
    <source>
        <dbReference type="Proteomes" id="UP000265520"/>
    </source>
</evidence>
<dbReference type="EMBL" id="LXQA010476950">
    <property type="protein sequence ID" value="MCI54296.1"/>
    <property type="molecule type" value="Genomic_DNA"/>
</dbReference>
<name>A0A392T2A6_9FABA</name>
<dbReference type="AlphaFoldDB" id="A0A392T2A6"/>
<sequence>SPDSRNAGFELIGRTGHGAHQSPENGDYS</sequence>
<reference evidence="2 3" key="1">
    <citation type="journal article" date="2018" name="Front. Plant Sci.">
        <title>Red Clover (Trifolium pratense) and Zigzag Clover (T. medium) - A Picture of Genomic Similarities and Differences.</title>
        <authorList>
            <person name="Dluhosova J."/>
            <person name="Istvanek J."/>
            <person name="Nedelnik J."/>
            <person name="Repkova J."/>
        </authorList>
    </citation>
    <scope>NUCLEOTIDE SEQUENCE [LARGE SCALE GENOMIC DNA]</scope>
    <source>
        <strain evidence="3">cv. 10/8</strain>
        <tissue evidence="2">Leaf</tissue>
    </source>
</reference>
<evidence type="ECO:0000256" key="1">
    <source>
        <dbReference type="SAM" id="MobiDB-lite"/>
    </source>
</evidence>